<keyword evidence="1" id="KW-0805">Transcription regulation</keyword>
<protein>
    <submittedName>
        <fullName evidence="6">Transcriptional regulator</fullName>
    </submittedName>
</protein>
<dbReference type="OrthoDB" id="116240at2"/>
<dbReference type="KEGG" id="pkc:PKB_3810"/>
<dbReference type="InterPro" id="IPR054156">
    <property type="entry name" value="YxaF_TetR_C"/>
</dbReference>
<dbReference type="eggNOG" id="COG1309">
    <property type="taxonomic scope" value="Bacteria"/>
</dbReference>
<dbReference type="Pfam" id="PF21993">
    <property type="entry name" value="TetR_C_13_2"/>
    <property type="match status" value="1"/>
</dbReference>
<evidence type="ECO:0000256" key="4">
    <source>
        <dbReference type="PROSITE-ProRule" id="PRU00335"/>
    </source>
</evidence>
<dbReference type="SUPFAM" id="SSF46689">
    <property type="entry name" value="Homeodomain-like"/>
    <property type="match status" value="1"/>
</dbReference>
<keyword evidence="3" id="KW-0804">Transcription</keyword>
<dbReference type="GO" id="GO:0003677">
    <property type="term" value="F:DNA binding"/>
    <property type="evidence" value="ECO:0007669"/>
    <property type="project" value="UniProtKB-UniRule"/>
</dbReference>
<proteinExistence type="predicted"/>
<accession>A0A024HKW1</accession>
<feature type="DNA-binding region" description="H-T-H motif" evidence="4">
    <location>
        <begin position="31"/>
        <end position="50"/>
    </location>
</feature>
<gene>
    <name evidence="6" type="ORF">PKB_3810</name>
</gene>
<dbReference type="PANTHER" id="PTHR47506">
    <property type="entry name" value="TRANSCRIPTIONAL REGULATORY PROTEIN"/>
    <property type="match status" value="1"/>
</dbReference>
<keyword evidence="7" id="KW-1185">Reference proteome</keyword>
<dbReference type="PANTHER" id="PTHR47506:SF1">
    <property type="entry name" value="HTH-TYPE TRANSCRIPTIONAL REGULATOR YJDC"/>
    <property type="match status" value="1"/>
</dbReference>
<evidence type="ECO:0000313" key="7">
    <source>
        <dbReference type="Proteomes" id="UP000025241"/>
    </source>
</evidence>
<feature type="domain" description="HTH tetR-type" evidence="5">
    <location>
        <begin position="8"/>
        <end position="68"/>
    </location>
</feature>
<dbReference type="HOGENOM" id="CLU_069356_23_2_6"/>
<dbReference type="STRING" id="1301098.PKB_3810"/>
<evidence type="ECO:0000256" key="2">
    <source>
        <dbReference type="ARBA" id="ARBA00023125"/>
    </source>
</evidence>
<dbReference type="Gene3D" id="1.10.357.10">
    <property type="entry name" value="Tetracycline Repressor, domain 2"/>
    <property type="match status" value="1"/>
</dbReference>
<evidence type="ECO:0000256" key="1">
    <source>
        <dbReference type="ARBA" id="ARBA00023015"/>
    </source>
</evidence>
<dbReference type="InterPro" id="IPR009057">
    <property type="entry name" value="Homeodomain-like_sf"/>
</dbReference>
<name>A0A024HKW1_PSEKB</name>
<dbReference type="PRINTS" id="PR00455">
    <property type="entry name" value="HTHTETR"/>
</dbReference>
<evidence type="ECO:0000259" key="5">
    <source>
        <dbReference type="PROSITE" id="PS50977"/>
    </source>
</evidence>
<evidence type="ECO:0000313" key="6">
    <source>
        <dbReference type="EMBL" id="CDF85147.1"/>
    </source>
</evidence>
<dbReference type="EMBL" id="HG322950">
    <property type="protein sequence ID" value="CDF85147.1"/>
    <property type="molecule type" value="Genomic_DNA"/>
</dbReference>
<dbReference type="SUPFAM" id="SSF48498">
    <property type="entry name" value="Tetracyclin repressor-like, C-terminal domain"/>
    <property type="match status" value="1"/>
</dbReference>
<dbReference type="InterPro" id="IPR001647">
    <property type="entry name" value="HTH_TetR"/>
</dbReference>
<dbReference type="PROSITE" id="PS50977">
    <property type="entry name" value="HTH_TETR_2"/>
    <property type="match status" value="1"/>
</dbReference>
<dbReference type="Pfam" id="PF00440">
    <property type="entry name" value="TetR_N"/>
    <property type="match status" value="1"/>
</dbReference>
<dbReference type="Proteomes" id="UP000025241">
    <property type="component" value="Chromosome I"/>
</dbReference>
<sequence>MSSSNPSSSKREQLLNTALVLFYREGYHATGIDRILAESGVAKMTLYKHFKSKDELILAALEARHARSLEYFRAGARLPPREAILAVFDSLHGYLQQSDFRGCAFIHAAAEFHDREHPIHRQAAEHKDFIERFFHEQLQRLGLAEPGKLARQLQYLMEGVLVMAHMHGPADQALEAREAAEILLRSAGL</sequence>
<reference evidence="6 7" key="1">
    <citation type="submission" date="2013-03" db="EMBL/GenBank/DDBJ databases">
        <authorList>
            <person name="Linke B."/>
        </authorList>
    </citation>
    <scope>NUCLEOTIDE SEQUENCE [LARGE SCALE GENOMIC DNA]</scope>
    <source>
        <strain evidence="6 7">B13</strain>
    </source>
</reference>
<dbReference type="PATRIC" id="fig|1301098.3.peg.3819"/>
<keyword evidence="2 4" id="KW-0238">DNA-binding</keyword>
<dbReference type="RefSeq" id="WP_043253510.1">
    <property type="nucleotide sequence ID" value="NZ_HG322950.1"/>
</dbReference>
<organism evidence="6 7">
    <name type="scientific">Pseudomonas knackmussii (strain DSM 6978 / CCUG 54928 / LMG 23759 / B13)</name>
    <dbReference type="NCBI Taxonomy" id="1301098"/>
    <lineage>
        <taxon>Bacteria</taxon>
        <taxon>Pseudomonadati</taxon>
        <taxon>Pseudomonadota</taxon>
        <taxon>Gammaproteobacteria</taxon>
        <taxon>Pseudomonadales</taxon>
        <taxon>Pseudomonadaceae</taxon>
        <taxon>Pseudomonas</taxon>
    </lineage>
</organism>
<dbReference type="InterPro" id="IPR036271">
    <property type="entry name" value="Tet_transcr_reg_TetR-rel_C_sf"/>
</dbReference>
<evidence type="ECO:0000256" key="3">
    <source>
        <dbReference type="ARBA" id="ARBA00023163"/>
    </source>
</evidence>
<reference evidence="6 7" key="2">
    <citation type="submission" date="2014-05" db="EMBL/GenBank/DDBJ databases">
        <title>Genome sequence of the 3-chlorobenzoate degrading bacterium Pseudomonas knackmussii B13 shows multiple evidence for horizontal gene transfer.</title>
        <authorList>
            <person name="Miyazaki R."/>
            <person name="Bertelli C."/>
            <person name="Falquet L."/>
            <person name="Robinson-Rechavi M."/>
            <person name="Gharib W."/>
            <person name="Roy S."/>
            <person name="Van der Meer J.R."/>
        </authorList>
    </citation>
    <scope>NUCLEOTIDE SEQUENCE [LARGE SCALE GENOMIC DNA]</scope>
    <source>
        <strain evidence="6 7">B13</strain>
    </source>
</reference>
<dbReference type="AlphaFoldDB" id="A0A024HKW1"/>